<dbReference type="Proteomes" id="UP001225378">
    <property type="component" value="Chromosome"/>
</dbReference>
<keyword evidence="2" id="KW-1185">Reference proteome</keyword>
<protein>
    <submittedName>
        <fullName evidence="1">DUF4304 domain-containing protein</fullName>
    </submittedName>
</protein>
<accession>A0AAU7NVH7</accession>
<dbReference type="InterPro" id="IPR025412">
    <property type="entry name" value="DUF4304"/>
</dbReference>
<sequence>MSIKELQKNLLSSVGEKLTAFGFGKKAKQQSFYRSIEGGWACVHLSFINHADDFDVTVDVAIRFDEVEDLVNSKNNLLTKKEKERTCTLGIELGNLSVGEQKRWSISSEEQISLVADSILEDFEKFGNPYLLKYSSVNSAYELLSSDEKSVWKHCPFHATRAKKAIAIAKLLGQSDIQGQISTRKKFLQEMKDFGLSDFVSFANSLS</sequence>
<name>A0AAU7NVH7_9GAMM</name>
<evidence type="ECO:0000313" key="1">
    <source>
        <dbReference type="EMBL" id="XBS20943.1"/>
    </source>
</evidence>
<dbReference type="KEGG" id="mech:Q9L42_002130"/>
<evidence type="ECO:0000313" key="2">
    <source>
        <dbReference type="Proteomes" id="UP001225378"/>
    </source>
</evidence>
<dbReference type="AlphaFoldDB" id="A0AAU7NVH7"/>
<dbReference type="RefSeq" id="WP_305910075.1">
    <property type="nucleotide sequence ID" value="NZ_CP157743.1"/>
</dbReference>
<dbReference type="EMBL" id="CP157743">
    <property type="protein sequence ID" value="XBS20943.1"/>
    <property type="molecule type" value="Genomic_DNA"/>
</dbReference>
<proteinExistence type="predicted"/>
<reference evidence="1 2" key="1">
    <citation type="journal article" date="2024" name="Microbiology">
        <title>Methylomarinum rosea sp. nov., a novel halophilic methanotrophic bacterium from the hypersaline Lake Elton.</title>
        <authorList>
            <person name="Suleimanov R.Z."/>
            <person name="Oshkin I.Y."/>
            <person name="Danilova O.V."/>
            <person name="Suzina N.E."/>
            <person name="Dedysh S.N."/>
        </authorList>
    </citation>
    <scope>NUCLEOTIDE SEQUENCE [LARGE SCALE GENOMIC DNA]</scope>
    <source>
        <strain evidence="1 2">Ch1-1</strain>
    </source>
</reference>
<gene>
    <name evidence="1" type="ORF">Q9L42_002130</name>
</gene>
<dbReference type="Pfam" id="PF14137">
    <property type="entry name" value="DUF4304"/>
    <property type="match status" value="1"/>
</dbReference>
<organism evidence="1 2">
    <name type="scientific">Methylomarinum roseum</name>
    <dbReference type="NCBI Taxonomy" id="3067653"/>
    <lineage>
        <taxon>Bacteria</taxon>
        <taxon>Pseudomonadati</taxon>
        <taxon>Pseudomonadota</taxon>
        <taxon>Gammaproteobacteria</taxon>
        <taxon>Methylococcales</taxon>
        <taxon>Methylococcaceae</taxon>
        <taxon>Methylomarinum</taxon>
    </lineage>
</organism>